<accession>A0A6A6XZP9</accession>
<dbReference type="OrthoDB" id="4364842at2759"/>
<proteinExistence type="predicted"/>
<sequence length="121" mass="13958">MNPDQPHCPLQKPTKPTRPVTHSQPESDSTSTIVSTAQAIPTAAQQAQYTAELAEYNMEIKKYRRLKDKLGQVETHVTKSIDPKYLYHIKDKDNPYEKLKTLQQLLSPTKIDQEYQVQKTY</sequence>
<evidence type="ECO:0000313" key="3">
    <source>
        <dbReference type="EMBL" id="KAF2802046.1"/>
    </source>
</evidence>
<dbReference type="AlphaFoldDB" id="A0A6A6XZP9"/>
<reference evidence="5" key="3">
    <citation type="submission" date="2025-04" db="UniProtKB">
        <authorList>
            <consortium name="RefSeq"/>
        </authorList>
    </citation>
    <scope>IDENTIFICATION</scope>
    <source>
        <strain evidence="5">CBS 304.34</strain>
    </source>
</reference>
<feature type="region of interest" description="Disordered" evidence="2">
    <location>
        <begin position="1"/>
        <end position="33"/>
    </location>
</feature>
<keyword evidence="4" id="KW-1185">Reference proteome</keyword>
<name>A0A6A6XZP9_9PEZI</name>
<dbReference type="Proteomes" id="UP000504636">
    <property type="component" value="Unplaced"/>
</dbReference>
<keyword evidence="1" id="KW-0175">Coiled coil</keyword>
<evidence type="ECO:0000313" key="4">
    <source>
        <dbReference type="Proteomes" id="UP000504636"/>
    </source>
</evidence>
<feature type="compositionally biased region" description="Polar residues" evidence="2">
    <location>
        <begin position="20"/>
        <end position="33"/>
    </location>
</feature>
<reference evidence="5" key="2">
    <citation type="submission" date="2020-04" db="EMBL/GenBank/DDBJ databases">
        <authorList>
            <consortium name="NCBI Genome Project"/>
        </authorList>
    </citation>
    <scope>NUCLEOTIDE SEQUENCE</scope>
    <source>
        <strain evidence="5">CBS 304.34</strain>
    </source>
</reference>
<evidence type="ECO:0000313" key="5">
    <source>
        <dbReference type="RefSeq" id="XP_033569010.1"/>
    </source>
</evidence>
<protein>
    <submittedName>
        <fullName evidence="3 5">Uncharacterized protein</fullName>
    </submittedName>
</protein>
<organism evidence="3">
    <name type="scientific">Mytilinidion resinicola</name>
    <dbReference type="NCBI Taxonomy" id="574789"/>
    <lineage>
        <taxon>Eukaryota</taxon>
        <taxon>Fungi</taxon>
        <taxon>Dikarya</taxon>
        <taxon>Ascomycota</taxon>
        <taxon>Pezizomycotina</taxon>
        <taxon>Dothideomycetes</taxon>
        <taxon>Pleosporomycetidae</taxon>
        <taxon>Mytilinidiales</taxon>
        <taxon>Mytilinidiaceae</taxon>
        <taxon>Mytilinidion</taxon>
    </lineage>
</organism>
<feature type="coiled-coil region" evidence="1">
    <location>
        <begin position="46"/>
        <end position="73"/>
    </location>
</feature>
<dbReference type="RefSeq" id="XP_033569010.1">
    <property type="nucleotide sequence ID" value="XM_033721465.1"/>
</dbReference>
<reference evidence="3 5" key="1">
    <citation type="journal article" date="2020" name="Stud. Mycol.">
        <title>101 Dothideomycetes genomes: a test case for predicting lifestyles and emergence of pathogens.</title>
        <authorList>
            <person name="Haridas S."/>
            <person name="Albert R."/>
            <person name="Binder M."/>
            <person name="Bloem J."/>
            <person name="Labutti K."/>
            <person name="Salamov A."/>
            <person name="Andreopoulos B."/>
            <person name="Baker S."/>
            <person name="Barry K."/>
            <person name="Bills G."/>
            <person name="Bluhm B."/>
            <person name="Cannon C."/>
            <person name="Castanera R."/>
            <person name="Culley D."/>
            <person name="Daum C."/>
            <person name="Ezra D."/>
            <person name="Gonzalez J."/>
            <person name="Henrissat B."/>
            <person name="Kuo A."/>
            <person name="Liang C."/>
            <person name="Lipzen A."/>
            <person name="Lutzoni F."/>
            <person name="Magnuson J."/>
            <person name="Mondo S."/>
            <person name="Nolan M."/>
            <person name="Ohm R."/>
            <person name="Pangilinan J."/>
            <person name="Park H.-J."/>
            <person name="Ramirez L."/>
            <person name="Alfaro M."/>
            <person name="Sun H."/>
            <person name="Tritt A."/>
            <person name="Yoshinaga Y."/>
            <person name="Zwiers L.-H."/>
            <person name="Turgeon B."/>
            <person name="Goodwin S."/>
            <person name="Spatafora J."/>
            <person name="Crous P."/>
            <person name="Grigoriev I."/>
        </authorList>
    </citation>
    <scope>NUCLEOTIDE SEQUENCE</scope>
    <source>
        <strain evidence="3 5">CBS 304.34</strain>
    </source>
</reference>
<dbReference type="EMBL" id="MU003726">
    <property type="protein sequence ID" value="KAF2802046.1"/>
    <property type="molecule type" value="Genomic_DNA"/>
</dbReference>
<gene>
    <name evidence="3 5" type="ORF">BDZ99DRAFT_469314</name>
</gene>
<dbReference type="GeneID" id="54462358"/>
<evidence type="ECO:0000256" key="2">
    <source>
        <dbReference type="SAM" id="MobiDB-lite"/>
    </source>
</evidence>
<evidence type="ECO:0000256" key="1">
    <source>
        <dbReference type="SAM" id="Coils"/>
    </source>
</evidence>